<sequence length="182" mass="21114">MAQILLNRTLSYSKNFSITKNQSTLLIKSSQIIYKPIIIRSIQSCSWQTPNHTNHTKLTKTVSDDCVNESYDSGGKILRDFINKIEIKIYENNAKLIGEPIDIVFHNNNIQDGRYYEFNQFRFNGKSIISVFGNDIRNYFKSHFPDLKITFVESINTSSITITNYLNRDIILKKTGIGIWDY</sequence>
<dbReference type="OrthoDB" id="2331313at2759"/>
<name>A0A015IT04_RHIIW</name>
<gene>
    <name evidence="1" type="ORF">RirG_180630</name>
</gene>
<protein>
    <submittedName>
        <fullName evidence="1">Uncharacterized protein</fullName>
    </submittedName>
</protein>
<comment type="caution">
    <text evidence="1">The sequence shown here is derived from an EMBL/GenBank/DDBJ whole genome shotgun (WGS) entry which is preliminary data.</text>
</comment>
<evidence type="ECO:0000313" key="2">
    <source>
        <dbReference type="Proteomes" id="UP000022910"/>
    </source>
</evidence>
<reference evidence="1 2" key="1">
    <citation type="submission" date="2014-02" db="EMBL/GenBank/DDBJ databases">
        <title>Single nucleus genome sequencing reveals high similarity among nuclei of an endomycorrhizal fungus.</title>
        <authorList>
            <person name="Lin K."/>
            <person name="Geurts R."/>
            <person name="Zhang Z."/>
            <person name="Limpens E."/>
            <person name="Saunders D.G."/>
            <person name="Mu D."/>
            <person name="Pang E."/>
            <person name="Cao H."/>
            <person name="Cha H."/>
            <person name="Lin T."/>
            <person name="Zhou Q."/>
            <person name="Shang Y."/>
            <person name="Li Y."/>
            <person name="Ivanov S."/>
            <person name="Sharma T."/>
            <person name="Velzen R.V."/>
            <person name="Ruijter N.D."/>
            <person name="Aanen D.K."/>
            <person name="Win J."/>
            <person name="Kamoun S."/>
            <person name="Bisseling T."/>
            <person name="Huang S."/>
        </authorList>
    </citation>
    <scope>NUCLEOTIDE SEQUENCE [LARGE SCALE GENOMIC DNA]</scope>
    <source>
        <strain evidence="2">DAOM197198w</strain>
    </source>
</reference>
<accession>A0A015IT04</accession>
<dbReference type="EMBL" id="JEMT01025945">
    <property type="protein sequence ID" value="EXX60357.1"/>
    <property type="molecule type" value="Genomic_DNA"/>
</dbReference>
<keyword evidence="2" id="KW-1185">Reference proteome</keyword>
<dbReference type="AlphaFoldDB" id="A0A015IT04"/>
<evidence type="ECO:0000313" key="1">
    <source>
        <dbReference type="EMBL" id="EXX60357.1"/>
    </source>
</evidence>
<proteinExistence type="predicted"/>
<dbReference type="HOGENOM" id="CLU_1482750_0_0_1"/>
<organism evidence="1 2">
    <name type="scientific">Rhizophagus irregularis (strain DAOM 197198w)</name>
    <name type="common">Glomus intraradices</name>
    <dbReference type="NCBI Taxonomy" id="1432141"/>
    <lineage>
        <taxon>Eukaryota</taxon>
        <taxon>Fungi</taxon>
        <taxon>Fungi incertae sedis</taxon>
        <taxon>Mucoromycota</taxon>
        <taxon>Glomeromycotina</taxon>
        <taxon>Glomeromycetes</taxon>
        <taxon>Glomerales</taxon>
        <taxon>Glomeraceae</taxon>
        <taxon>Rhizophagus</taxon>
    </lineage>
</organism>
<dbReference type="Proteomes" id="UP000022910">
    <property type="component" value="Unassembled WGS sequence"/>
</dbReference>